<dbReference type="AlphaFoldDB" id="A0A2R5G626"/>
<keyword evidence="3" id="KW-1185">Reference proteome</keyword>
<name>A0A2R5G626_9STRA</name>
<gene>
    <name evidence="2" type="ORF">FCC1311_027282</name>
</gene>
<evidence type="ECO:0000313" key="2">
    <source>
        <dbReference type="EMBL" id="GBG26507.1"/>
    </source>
</evidence>
<comment type="caution">
    <text evidence="2">The sequence shown here is derived from an EMBL/GenBank/DDBJ whole genome shotgun (WGS) entry which is preliminary data.</text>
</comment>
<feature type="compositionally biased region" description="Acidic residues" evidence="1">
    <location>
        <begin position="238"/>
        <end position="260"/>
    </location>
</feature>
<protein>
    <submittedName>
        <fullName evidence="2">Uncharacterized protein</fullName>
    </submittedName>
</protein>
<accession>A0A2R5G626</accession>
<dbReference type="EMBL" id="BEYU01000021">
    <property type="protein sequence ID" value="GBG26507.1"/>
    <property type="molecule type" value="Genomic_DNA"/>
</dbReference>
<dbReference type="InParanoid" id="A0A2R5G626"/>
<evidence type="ECO:0000313" key="3">
    <source>
        <dbReference type="Proteomes" id="UP000241890"/>
    </source>
</evidence>
<feature type="region of interest" description="Disordered" evidence="1">
    <location>
        <begin position="234"/>
        <end position="302"/>
    </location>
</feature>
<reference evidence="2 3" key="1">
    <citation type="submission" date="2017-12" db="EMBL/GenBank/DDBJ databases">
        <title>Sequencing, de novo assembly and annotation of complete genome of a new Thraustochytrid species, strain FCC1311.</title>
        <authorList>
            <person name="Sedici K."/>
            <person name="Godart F."/>
            <person name="Aiese Cigliano R."/>
            <person name="Sanseverino W."/>
            <person name="Barakat M."/>
            <person name="Ortet P."/>
            <person name="Marechal E."/>
            <person name="Cagnac O."/>
            <person name="Amato A."/>
        </authorList>
    </citation>
    <scope>NUCLEOTIDE SEQUENCE [LARGE SCALE GENOMIC DNA]</scope>
</reference>
<evidence type="ECO:0000256" key="1">
    <source>
        <dbReference type="SAM" id="MobiDB-lite"/>
    </source>
</evidence>
<proteinExistence type="predicted"/>
<organism evidence="2 3">
    <name type="scientific">Hondaea fermentalgiana</name>
    <dbReference type="NCBI Taxonomy" id="2315210"/>
    <lineage>
        <taxon>Eukaryota</taxon>
        <taxon>Sar</taxon>
        <taxon>Stramenopiles</taxon>
        <taxon>Bigyra</taxon>
        <taxon>Labyrinthulomycetes</taxon>
        <taxon>Thraustochytrida</taxon>
        <taxon>Thraustochytriidae</taxon>
        <taxon>Hondaea</taxon>
    </lineage>
</organism>
<sequence length="302" mass="35090">MPRQADAEAGDGPQLRARKKGRCKGCQGPNPEHQLKREKAFMENREDWTWKMNTYKQELEIFNRHSRVFGVARYLVCCMDMRRDLYERDMVPFNKLSGKCYEPLTEMCYAAPFTDLFLKKRPSSDDSKRRRSNDFAEFSFQDRLLAMAIDFYKNQDCIIEELLRAQKKGPRFEHSSDAGNESVVDEVFLLVRAIIERKEGDIMESMQRLPRKYRLSPDELDRCMAEPDALVDFSYDYSDNDEGDSDSDDSDDNDEDEDDASSASPSHRPRFMSSASRTSRRSNRSSRGSSRGREVEPATLQR</sequence>
<feature type="region of interest" description="Disordered" evidence="1">
    <location>
        <begin position="1"/>
        <end position="31"/>
    </location>
</feature>
<dbReference type="Proteomes" id="UP000241890">
    <property type="component" value="Unassembled WGS sequence"/>
</dbReference>